<protein>
    <submittedName>
        <fullName evidence="1">Uncharacterized protein</fullName>
    </submittedName>
</protein>
<evidence type="ECO:0000313" key="2">
    <source>
        <dbReference type="Proteomes" id="UP000182114"/>
    </source>
</evidence>
<dbReference type="AlphaFoldDB" id="A0A1G7M0Z4"/>
<gene>
    <name evidence="1" type="ORF">SAMN04487992_12414</name>
</gene>
<dbReference type="EMBL" id="FNBD01000024">
    <property type="protein sequence ID" value="SDF54849.1"/>
    <property type="molecule type" value="Genomic_DNA"/>
</dbReference>
<evidence type="ECO:0000313" key="1">
    <source>
        <dbReference type="EMBL" id="SDF54849.1"/>
    </source>
</evidence>
<keyword evidence="2" id="KW-1185">Reference proteome</keyword>
<dbReference type="Pfam" id="PF18950">
    <property type="entry name" value="DUF5694"/>
    <property type="match status" value="1"/>
</dbReference>
<dbReference type="PROSITE" id="PS51257">
    <property type="entry name" value="PROKAR_LIPOPROTEIN"/>
    <property type="match status" value="1"/>
</dbReference>
<proteinExistence type="predicted"/>
<dbReference type="RefSeq" id="WP_074539573.1">
    <property type="nucleotide sequence ID" value="NZ_FNBD01000024.1"/>
</dbReference>
<sequence length="303" mass="35650">MKNLIYILTVLVLLTSCNQQKDKIFIDKLKLDNLSPIEDPNLFIGKHKTKAMVLGVFHFNDAGLDGYKPKFPFNILEDKKQVELETLLNKIAEYKPTKILLEWNRIKADSIVNERYQNYLKDSFDISEKSNEVYQIGFKLAKKLGHDRIFCSDASADWFGVNLDWDNYDEDAYLKSQGQYKKARRYDFDAFYKIGDSLKTTRTLTELLLRLNNPENRRKDHQSYLTKIIEGAGDNYLGADNVARWYRRNLRIFANTLDITDFDKEERLLLIYGSGHVWQLRQFFTDSPDFDYVEPNDYLISKK</sequence>
<organism evidence="1 2">
    <name type="scientific">Cellulophaga baltica</name>
    <dbReference type="NCBI Taxonomy" id="76594"/>
    <lineage>
        <taxon>Bacteria</taxon>
        <taxon>Pseudomonadati</taxon>
        <taxon>Bacteroidota</taxon>
        <taxon>Flavobacteriia</taxon>
        <taxon>Flavobacteriales</taxon>
        <taxon>Flavobacteriaceae</taxon>
        <taxon>Cellulophaga</taxon>
    </lineage>
</organism>
<accession>A0A1G7M0Z4</accession>
<dbReference type="InterPro" id="IPR043749">
    <property type="entry name" value="DUF5694"/>
</dbReference>
<name>A0A1G7M0Z4_9FLAO</name>
<reference evidence="2" key="1">
    <citation type="submission" date="2016-10" db="EMBL/GenBank/DDBJ databases">
        <authorList>
            <person name="Varghese N."/>
            <person name="Submissions S."/>
        </authorList>
    </citation>
    <scope>NUCLEOTIDE SEQUENCE [LARGE SCALE GENOMIC DNA]</scope>
    <source>
        <strain evidence="2">DSM 24729</strain>
    </source>
</reference>
<dbReference type="Proteomes" id="UP000182114">
    <property type="component" value="Unassembled WGS sequence"/>
</dbReference>